<gene>
    <name evidence="2" type="ORF">K4H28_15700</name>
</gene>
<protein>
    <submittedName>
        <fullName evidence="2">Uncharacterized protein</fullName>
    </submittedName>
</protein>
<proteinExistence type="predicted"/>
<organism evidence="2 3">
    <name type="scientific">Deefgea tanakiae</name>
    <dbReference type="NCBI Taxonomy" id="2865840"/>
    <lineage>
        <taxon>Bacteria</taxon>
        <taxon>Pseudomonadati</taxon>
        <taxon>Pseudomonadota</taxon>
        <taxon>Betaproteobacteria</taxon>
        <taxon>Neisseriales</taxon>
        <taxon>Chitinibacteraceae</taxon>
        <taxon>Deefgea</taxon>
    </lineage>
</organism>
<keyword evidence="3" id="KW-1185">Reference proteome</keyword>
<sequence>MPQANTPAKNSVPQPAKAKPNSKQSFVERMANGKPFEWLKVEASQVPQK</sequence>
<name>A0ABX8Z7E4_9NEIS</name>
<evidence type="ECO:0000256" key="1">
    <source>
        <dbReference type="SAM" id="MobiDB-lite"/>
    </source>
</evidence>
<dbReference type="EMBL" id="CP081150">
    <property type="protein sequence ID" value="QZA77690.1"/>
    <property type="molecule type" value="Genomic_DNA"/>
</dbReference>
<feature type="region of interest" description="Disordered" evidence="1">
    <location>
        <begin position="1"/>
        <end position="24"/>
    </location>
</feature>
<evidence type="ECO:0000313" key="3">
    <source>
        <dbReference type="Proteomes" id="UP000825679"/>
    </source>
</evidence>
<dbReference type="RefSeq" id="WP_221006070.1">
    <property type="nucleotide sequence ID" value="NZ_CP081150.1"/>
</dbReference>
<dbReference type="Proteomes" id="UP000825679">
    <property type="component" value="Chromosome"/>
</dbReference>
<feature type="compositionally biased region" description="Polar residues" evidence="1">
    <location>
        <begin position="1"/>
        <end position="13"/>
    </location>
</feature>
<evidence type="ECO:0000313" key="2">
    <source>
        <dbReference type="EMBL" id="QZA77690.1"/>
    </source>
</evidence>
<accession>A0ABX8Z7E4</accession>
<reference evidence="2 3" key="1">
    <citation type="submission" date="2021-08" db="EMBL/GenBank/DDBJ databases">
        <title>complete genome sequencing of Deefgea sp. D25.</title>
        <authorList>
            <person name="Bae J.-W."/>
            <person name="Gim D.-H."/>
        </authorList>
    </citation>
    <scope>NUCLEOTIDE SEQUENCE [LARGE SCALE GENOMIC DNA]</scope>
    <source>
        <strain evidence="2 3">D25</strain>
    </source>
</reference>